<evidence type="ECO:0000256" key="3">
    <source>
        <dbReference type="SAM" id="SignalP"/>
    </source>
</evidence>
<dbReference type="InterPro" id="IPR008707">
    <property type="entry name" value="B-propeller_PilY1"/>
</dbReference>
<keyword evidence="2" id="KW-0106">Calcium</keyword>
<gene>
    <name evidence="5" type="ORF">KAK11_10420</name>
</gene>
<feature type="chain" id="PRO_5046189166" description="PilY1 beta-propeller domain-containing protein" evidence="3">
    <location>
        <begin position="38"/>
        <end position="1387"/>
    </location>
</feature>
<keyword evidence="3" id="KW-0732">Signal</keyword>
<dbReference type="EMBL" id="JAGQDG010000003">
    <property type="protein sequence ID" value="MBQ0935743.1"/>
    <property type="molecule type" value="Genomic_DNA"/>
</dbReference>
<protein>
    <recommendedName>
        <fullName evidence="4">PilY1 beta-propeller domain-containing protein</fullName>
    </recommendedName>
</protein>
<name>A0ABS5DX66_9BURK</name>
<dbReference type="RefSeq" id="WP_210808938.1">
    <property type="nucleotide sequence ID" value="NZ_JAGQDG010000003.1"/>
</dbReference>
<evidence type="ECO:0000256" key="1">
    <source>
        <dbReference type="ARBA" id="ARBA00022723"/>
    </source>
</evidence>
<dbReference type="Pfam" id="PF05567">
    <property type="entry name" value="T4P_PilY1"/>
    <property type="match status" value="1"/>
</dbReference>
<feature type="domain" description="PilY1 beta-propeller" evidence="4">
    <location>
        <begin position="831"/>
        <end position="1190"/>
    </location>
</feature>
<dbReference type="InterPro" id="IPR018247">
    <property type="entry name" value="EF_Hand_1_Ca_BS"/>
</dbReference>
<dbReference type="PROSITE" id="PS00018">
    <property type="entry name" value="EF_HAND_1"/>
    <property type="match status" value="1"/>
</dbReference>
<evidence type="ECO:0000313" key="6">
    <source>
        <dbReference type="Proteomes" id="UP000672097"/>
    </source>
</evidence>
<evidence type="ECO:0000313" key="5">
    <source>
        <dbReference type="EMBL" id="MBQ0935743.1"/>
    </source>
</evidence>
<keyword evidence="6" id="KW-1185">Reference proteome</keyword>
<comment type="caution">
    <text evidence="5">The sequence shown here is derived from an EMBL/GenBank/DDBJ whole genome shotgun (WGS) entry which is preliminary data.</text>
</comment>
<organism evidence="5 6">
    <name type="scientific">Ideonella paludis</name>
    <dbReference type="NCBI Taxonomy" id="1233411"/>
    <lineage>
        <taxon>Bacteria</taxon>
        <taxon>Pseudomonadati</taxon>
        <taxon>Pseudomonadota</taxon>
        <taxon>Betaproteobacteria</taxon>
        <taxon>Burkholderiales</taxon>
        <taxon>Sphaerotilaceae</taxon>
        <taxon>Ideonella</taxon>
    </lineage>
</organism>
<reference evidence="5 6" key="1">
    <citation type="submission" date="2021-04" db="EMBL/GenBank/DDBJ databases">
        <title>The genome sequence of type strain Ideonella paludis KCTC 32238.</title>
        <authorList>
            <person name="Liu Y."/>
        </authorList>
    </citation>
    <scope>NUCLEOTIDE SEQUENCE [LARGE SCALE GENOMIC DNA]</scope>
    <source>
        <strain evidence="5 6">KCTC 32238</strain>
    </source>
</reference>
<feature type="signal peptide" evidence="3">
    <location>
        <begin position="1"/>
        <end position="37"/>
    </location>
</feature>
<proteinExistence type="predicted"/>
<dbReference type="Proteomes" id="UP000672097">
    <property type="component" value="Unassembled WGS sequence"/>
</dbReference>
<accession>A0ABS5DX66</accession>
<keyword evidence="1" id="KW-0479">Metal-binding</keyword>
<evidence type="ECO:0000259" key="4">
    <source>
        <dbReference type="Pfam" id="PF05567"/>
    </source>
</evidence>
<sequence>MSLTTLLHRLQRASSGAFGLFVAAALSASGIGASAWAQSVDGSSLDLGGQVVAPATSPTLYSTYGITAGDQIQWTTYLQSKIDRPYEAIGTVTLPPNFSWVKGSVVVPPKVSMEWKVSNAWTATEPSTGTLVGQVRWKQTPLMVVNFGVVDSTVDFTGTGDGFRIIPYKDRLFVVNHHSTSGYLNCRMAKTGGLCPGFPSNGAGLSFSASNGAVLTTNSTYRTSHAPLEAMNLATGELFVAIHKYGTNEVKVLCTNVSTSGTPTSCGEFHLGFGTPNPEENVANLAYFAQSGRYYSWLSSGQLVCFNVKTKTSCGSKTLPLDSWSPNRGMVHVAATQFEDKFFFATPVRTRCFDAVTNNTCAGWPDNGFASATGVYPYLSVDANGLGRPKGVCDSRGNYCRDLAGNSFTASANFRSFINANAFVSRDNPNWGPDGYVRATWSGAYVGTRIYTSASNWSTGGVSCFDFKTDRACPTYSPSTITLGYTTYVDPTRPNCILHLGDNSRGLLFDATTNGPCTDGTGADQPKLMDVTPADYYRCDATKSRVTGWDQVRLSHSLPWGTGGGLASVKVTLQDANGVPLPPLLNPVRQFAAGSYSLSIADVPYQQYPRLKVIVQMTGVGGLGTAQDFGMDVTWKGDPIQLCFQAKSPSPATCEQTASETVTLARFENIDGVFDRTLKADKVFSPGVPLSGYGAVSMATTLRARLTDNPRTGELRTQIAQGRYDMSSFTGDLWVFDLNASGNVDTSTHRSAAQTLSPSSYLSRAVYSAKPNGTGVLGAMSLYSLNFNAAPAEHQAALSTTMSGTRDNRGTDRVNYLRGLDGSFRARSSLLGPVINSGPVLMYAQPTAGLSERQFPGYTAYRVAGAKAMANRPPMALWGGNDGALHAFSLQGSQLREAWSFVPEVMLGRAAFYSDATAREAQLNPYFVDNVPMVGHADLSGQAGTGWTSLAVVTYGRGARAITALDLHGDGDISAGRGVLFEYTHQTPGLEDLGYIQSAPVAPDALGSPQIVRLNDGGTLRWAVLVGNGVDSQVGSVGGTGRAVLFAFYLDTLKPNRWTRVAVDDAVPAEPELKMSNGLSTPRPADSNGDGTVDIAYAGDLRGNLWRFDLSNMASVSVHRLFQTDVTRPIQAAPLVVRNTAAGACLSERRQRCWQVAFGTGSYFNPIMGDAAANKAQQYLYSVLDKGDNTVVNPSALVAHSVTKVTVNGIDYRAVQAANVDYADGKRGWLVALGANEHLTGGPRLQPSGQVLFPVNKPITASTSAGSCSPASAWLFDLNPQTGAPSASSYDVNGDNKIDANDLIDVNGKKVAAGAMSMAGNQFGAPTILLDGANASDTLSLITPGLGQTVGEAGTWGGSSGGPVNNSKSLKRSDKKQVGRMTWREVY</sequence>
<evidence type="ECO:0000256" key="2">
    <source>
        <dbReference type="ARBA" id="ARBA00022837"/>
    </source>
</evidence>